<reference evidence="4" key="1">
    <citation type="submission" date="2017-11" db="EMBL/GenBank/DDBJ databases">
        <title>Phenotypic and genomic properties of facultatively anaerobic sulfur-reducing natronoarchaea from hypersaline soda lakes.</title>
        <authorList>
            <person name="Sorokin D.Y."/>
            <person name="Kublanov I.V."/>
            <person name="Roman P."/>
            <person name="Sinninghe Damste J.S."/>
            <person name="Golyshin P.N."/>
            <person name="Rojo D."/>
            <person name="Ciordia S."/>
            <person name="Mena M.D.C."/>
            <person name="Ferrer M."/>
            <person name="Messina E."/>
            <person name="Smedile F."/>
            <person name="La Spada G."/>
            <person name="La Cono V."/>
            <person name="Yakimov M.M."/>
        </authorList>
    </citation>
    <scope>NUCLEOTIDE SEQUENCE [LARGE SCALE GENOMIC DNA]</scope>
    <source>
        <strain evidence="4">AArc-Sl</strain>
    </source>
</reference>
<evidence type="ECO:0000256" key="1">
    <source>
        <dbReference type="SAM" id="MobiDB-lite"/>
    </source>
</evidence>
<dbReference type="Pfam" id="PF17231">
    <property type="entry name" value="DUF5305"/>
    <property type="match status" value="1"/>
</dbReference>
<dbReference type="KEGG" id="hdf:AArcSl_2783"/>
<dbReference type="EMBL" id="CP025066">
    <property type="protein sequence ID" value="AUX10398.1"/>
    <property type="molecule type" value="Genomic_DNA"/>
</dbReference>
<gene>
    <name evidence="3" type="ORF">AArcSl_2783</name>
</gene>
<keyword evidence="2" id="KW-0812">Transmembrane</keyword>
<dbReference type="OrthoDB" id="270764at2157"/>
<feature type="transmembrane region" description="Helical" evidence="2">
    <location>
        <begin position="30"/>
        <end position="49"/>
    </location>
</feature>
<protein>
    <recommendedName>
        <fullName evidence="5">DUF5305 domain-containing protein</fullName>
    </recommendedName>
</protein>
<dbReference type="AlphaFoldDB" id="A0A343TMS6"/>
<accession>A0A343TMS6</accession>
<keyword evidence="4" id="KW-1185">Reference proteome</keyword>
<proteinExistence type="predicted"/>
<evidence type="ECO:0008006" key="5">
    <source>
        <dbReference type="Google" id="ProtNLM"/>
    </source>
</evidence>
<name>A0A343TMS6_9EURY</name>
<dbReference type="InterPro" id="IPR035185">
    <property type="entry name" value="DUF5305"/>
</dbReference>
<evidence type="ECO:0000256" key="2">
    <source>
        <dbReference type="SAM" id="Phobius"/>
    </source>
</evidence>
<keyword evidence="2" id="KW-1133">Transmembrane helix</keyword>
<keyword evidence="2" id="KW-0472">Membrane</keyword>
<organism evidence="3 4">
    <name type="scientific">Halalkaliarchaeum desulfuricum</name>
    <dbReference type="NCBI Taxonomy" id="2055893"/>
    <lineage>
        <taxon>Archaea</taxon>
        <taxon>Methanobacteriati</taxon>
        <taxon>Methanobacteriota</taxon>
        <taxon>Stenosarchaea group</taxon>
        <taxon>Halobacteria</taxon>
        <taxon>Halobacteriales</taxon>
        <taxon>Haloferacaceae</taxon>
        <taxon>Halalkaliarchaeum</taxon>
    </lineage>
</organism>
<dbReference type="Proteomes" id="UP000263012">
    <property type="component" value="Chromosome"/>
</dbReference>
<dbReference type="GeneID" id="37879140"/>
<evidence type="ECO:0000313" key="3">
    <source>
        <dbReference type="EMBL" id="AUX10398.1"/>
    </source>
</evidence>
<evidence type="ECO:0000313" key="4">
    <source>
        <dbReference type="Proteomes" id="UP000263012"/>
    </source>
</evidence>
<sequence>MTNRDEPSTADEDRPNVWEFRLRRALDRQFVVVVVALLVTAALGGYLAYEPHVEPGVEIEEETVTDWSERTAFGHSATVQEDNPVFPVGADLTDRSLYYTNLAPELDGVYEYRYSSSGGEGEVDVEMDIQLRYQSVAGDDDGVFWERTEPLTTVEHEAVNPGESVTAEFQVNVPETEARIEDIQEQLGTTIGTAEVDVVVQTRVQGTVDGDEVSTIHRQQLQISPDGATYEVENPGAETEAHQSTITDEVPVEYGPLRSYGSLGLIAASLLGLVGLGVARRNGAIAPTEREIAAAEWARTRSEFEEWISRGHVPDGSLETPRIELESLDDLVDVAIDSNNRVIEDAARECFYVVGSDVHYVFVPAQFGNGEPLPPNEPTTTPNPRSIVEDITDDGIFSAAGSADADDSDESTTETADGDAPITETADGDAPITETADGDAPITETADGGEPPAESSDSERAENE</sequence>
<dbReference type="RefSeq" id="WP_119820599.1">
    <property type="nucleotide sequence ID" value="NZ_CP025066.1"/>
</dbReference>
<feature type="region of interest" description="Disordered" evidence="1">
    <location>
        <begin position="368"/>
        <end position="464"/>
    </location>
</feature>